<gene>
    <name evidence="1" type="ORF">PDJAM_G00248910</name>
</gene>
<keyword evidence="2" id="KW-1185">Reference proteome</keyword>
<sequence length="545" mass="57590">MAAVADTGKEGHAGPPGLPGEPGLRGEAGPPGKGKDGAKGDAGTPGMPGAPGLKGPPGNPGMQGMPGARGPPGEGTTGPAGPPGPSGPLGAVGPRGAPGVPGPQGPSGHNGLPGRPGEKGAQGEPGKAADLSELDLKGVCSDCPPGPAGPPGIPGIPGEKGPAGPAGKNGQDGYQGPPGPVGPPGPPGAEGSKGVKGDRGSPGAAGDKGEKGPPGPPGYPGAAGTTGEHSLFYIYTALSKPLNLPGIYKFIAMGMINDQVIDYYDSETQVKVPKQNWIREKMPQDYWDKGTQSRKSKEQWFKVNLDILMDRMRHNKTDLHVLQWRHGCVIDEGTEGNIKFVKGVDEYSYDGAEFLSFDEINSRWIALVPAAEPTKRKWDDVPILNQYTKGYLEKECVDWLTKFMDYGREELTKHSPPDVHLLAKKSVRDPSMLTLTCLATGLYPPDVQLHLRKLRTSLPEHLVISSGIRPNGDGTYQLRKSVEIMEDDKALYDCYVNHINFKEPVISRSGEVELRLIQGQYLIPTPTILKPTRNIKLHPSLPSYP</sequence>
<comment type="caution">
    <text evidence="1">The sequence shown here is derived from an EMBL/GenBank/DDBJ whole genome shotgun (WGS) entry which is preliminary data.</text>
</comment>
<evidence type="ECO:0000313" key="2">
    <source>
        <dbReference type="Proteomes" id="UP000830395"/>
    </source>
</evidence>
<evidence type="ECO:0000313" key="1">
    <source>
        <dbReference type="EMBL" id="MCJ8735595.1"/>
    </source>
</evidence>
<dbReference type="EMBL" id="CM040983">
    <property type="protein sequence ID" value="MCJ8735595.1"/>
    <property type="molecule type" value="Genomic_DNA"/>
</dbReference>
<accession>A0ACC5YIK0</accession>
<dbReference type="Proteomes" id="UP000830395">
    <property type="component" value="Chromosome 9"/>
</dbReference>
<name>A0ACC5YIK0_9TELE</name>
<protein>
    <submittedName>
        <fullName evidence="1">Uncharacterized protein</fullName>
    </submittedName>
</protein>
<proteinExistence type="predicted"/>
<reference evidence="1" key="1">
    <citation type="submission" date="2020-02" db="EMBL/GenBank/DDBJ databases">
        <title>Genome sequencing of the panga catfish, Pangasius djambal.</title>
        <authorList>
            <person name="Wen M."/>
            <person name="Zahm M."/>
            <person name="Roques C."/>
            <person name="Cabau C."/>
            <person name="Klopp C."/>
            <person name="Donnadieu C."/>
            <person name="Jouanno E."/>
            <person name="Avarre J.-C."/>
            <person name="Campet M."/>
            <person name="Ha T."/>
            <person name="Dugue R."/>
            <person name="Lampietro C."/>
            <person name="Louis A."/>
            <person name="Herpin A."/>
            <person name="Echchiki A."/>
            <person name="Berthelot C."/>
            <person name="Parey E."/>
            <person name="Roest-Crollius H."/>
            <person name="Braasch I."/>
            <person name="Postlethwait J.H."/>
            <person name="Bobe J."/>
            <person name="Montfort J."/>
            <person name="Bouchez O."/>
            <person name="Begum T."/>
            <person name="Schartl M."/>
            <person name="Gustiano R."/>
            <person name="Guiguen Y."/>
        </authorList>
    </citation>
    <scope>NUCLEOTIDE SEQUENCE</scope>
    <source>
        <strain evidence="1">Pdj_M5554</strain>
    </source>
</reference>
<organism evidence="1 2">
    <name type="scientific">Pangasius djambal</name>
    <dbReference type="NCBI Taxonomy" id="1691987"/>
    <lineage>
        <taxon>Eukaryota</taxon>
        <taxon>Metazoa</taxon>
        <taxon>Chordata</taxon>
        <taxon>Craniata</taxon>
        <taxon>Vertebrata</taxon>
        <taxon>Euteleostomi</taxon>
        <taxon>Actinopterygii</taxon>
        <taxon>Neopterygii</taxon>
        <taxon>Teleostei</taxon>
        <taxon>Ostariophysi</taxon>
        <taxon>Siluriformes</taxon>
        <taxon>Pangasiidae</taxon>
        <taxon>Pangasius</taxon>
    </lineage>
</organism>